<evidence type="ECO:0000256" key="2">
    <source>
        <dbReference type="ARBA" id="ARBA00012438"/>
    </source>
</evidence>
<dbReference type="InterPro" id="IPR036890">
    <property type="entry name" value="HATPase_C_sf"/>
</dbReference>
<dbReference type="GO" id="GO:0016301">
    <property type="term" value="F:kinase activity"/>
    <property type="evidence" value="ECO:0007669"/>
    <property type="project" value="UniProtKB-KW"/>
</dbReference>
<dbReference type="EMBL" id="ARXR01000041">
    <property type="protein sequence ID" value="MBF5054384.1"/>
    <property type="molecule type" value="Genomic_DNA"/>
</dbReference>
<evidence type="ECO:0000256" key="4">
    <source>
        <dbReference type="ARBA" id="ARBA00023012"/>
    </source>
</evidence>
<evidence type="ECO:0000256" key="3">
    <source>
        <dbReference type="ARBA" id="ARBA00022553"/>
    </source>
</evidence>
<dbReference type="PROSITE" id="PS50109">
    <property type="entry name" value="HIS_KIN"/>
    <property type="match status" value="1"/>
</dbReference>
<keyword evidence="6" id="KW-1133">Transmembrane helix</keyword>
<dbReference type="SMART" id="SM00388">
    <property type="entry name" value="HisKA"/>
    <property type="match status" value="1"/>
</dbReference>
<dbReference type="InterPro" id="IPR003594">
    <property type="entry name" value="HATPase_dom"/>
</dbReference>
<organism evidence="9 10">
    <name type="scientific">Alloalcanivorax venustensis ISO4</name>
    <dbReference type="NCBI Taxonomy" id="1177184"/>
    <lineage>
        <taxon>Bacteria</taxon>
        <taxon>Pseudomonadati</taxon>
        <taxon>Pseudomonadota</taxon>
        <taxon>Gammaproteobacteria</taxon>
        <taxon>Oceanospirillales</taxon>
        <taxon>Alcanivoracaceae</taxon>
        <taxon>Alloalcanivorax</taxon>
    </lineage>
</organism>
<feature type="transmembrane region" description="Helical" evidence="6">
    <location>
        <begin position="111"/>
        <end position="133"/>
    </location>
</feature>
<keyword evidence="10" id="KW-1185">Reference proteome</keyword>
<dbReference type="SMART" id="SM00448">
    <property type="entry name" value="REC"/>
    <property type="match status" value="1"/>
</dbReference>
<feature type="transmembrane region" description="Helical" evidence="6">
    <location>
        <begin position="21"/>
        <end position="45"/>
    </location>
</feature>
<evidence type="ECO:0000259" key="7">
    <source>
        <dbReference type="PROSITE" id="PS50109"/>
    </source>
</evidence>
<proteinExistence type="predicted"/>
<dbReference type="CDD" id="cd17546">
    <property type="entry name" value="REC_hyHK_CKI1_RcsC-like"/>
    <property type="match status" value="1"/>
</dbReference>
<keyword evidence="4" id="KW-0902">Two-component regulatory system</keyword>
<comment type="caution">
    <text evidence="9">The sequence shown here is derived from an EMBL/GenBank/DDBJ whole genome shotgun (WGS) entry which is preliminary data.</text>
</comment>
<dbReference type="Gene3D" id="3.40.50.2300">
    <property type="match status" value="1"/>
</dbReference>
<dbReference type="CDD" id="cd00082">
    <property type="entry name" value="HisKA"/>
    <property type="match status" value="1"/>
</dbReference>
<feature type="modified residue" description="4-aspartylphosphate" evidence="5">
    <location>
        <position position="654"/>
    </location>
</feature>
<dbReference type="InterPro" id="IPR005467">
    <property type="entry name" value="His_kinase_dom"/>
</dbReference>
<dbReference type="Pfam" id="PF00072">
    <property type="entry name" value="Response_reg"/>
    <property type="match status" value="1"/>
</dbReference>
<evidence type="ECO:0000259" key="8">
    <source>
        <dbReference type="PROSITE" id="PS50110"/>
    </source>
</evidence>
<evidence type="ECO:0000256" key="5">
    <source>
        <dbReference type="PROSITE-ProRule" id="PRU00169"/>
    </source>
</evidence>
<feature type="transmembrane region" description="Helical" evidence="6">
    <location>
        <begin position="84"/>
        <end position="105"/>
    </location>
</feature>
<dbReference type="InterPro" id="IPR011006">
    <property type="entry name" value="CheY-like_superfamily"/>
</dbReference>
<comment type="catalytic activity">
    <reaction evidence="1">
        <text>ATP + protein L-histidine = ADP + protein N-phospho-L-histidine.</text>
        <dbReference type="EC" id="2.7.13.3"/>
    </reaction>
</comment>
<feature type="transmembrane region" description="Helical" evidence="6">
    <location>
        <begin position="140"/>
        <end position="156"/>
    </location>
</feature>
<name>A0ABS0AKC3_9GAMM</name>
<dbReference type="InterPro" id="IPR003661">
    <property type="entry name" value="HisK_dim/P_dom"/>
</dbReference>
<accession>A0ABS0AKC3</accession>
<keyword evidence="9" id="KW-0808">Transferase</keyword>
<dbReference type="InterPro" id="IPR001789">
    <property type="entry name" value="Sig_transdc_resp-reg_receiver"/>
</dbReference>
<dbReference type="PRINTS" id="PR00344">
    <property type="entry name" value="BCTRLSENSOR"/>
</dbReference>
<reference evidence="9 10" key="1">
    <citation type="submission" date="2012-09" db="EMBL/GenBank/DDBJ databases">
        <title>Genome Sequence of alkane-degrading Bacterium Alcanivorax venustensis ISO4.</title>
        <authorList>
            <person name="Lai Q."/>
            <person name="Shao Z."/>
        </authorList>
    </citation>
    <scope>NUCLEOTIDE SEQUENCE [LARGE SCALE GENOMIC DNA]</scope>
    <source>
        <strain evidence="9 10">ISO4</strain>
    </source>
</reference>
<feature type="domain" description="Histidine kinase" evidence="7">
    <location>
        <begin position="217"/>
        <end position="438"/>
    </location>
</feature>
<keyword evidence="6" id="KW-0812">Transmembrane</keyword>
<dbReference type="InterPro" id="IPR004358">
    <property type="entry name" value="Sig_transdc_His_kin-like_C"/>
</dbReference>
<dbReference type="PROSITE" id="PS50110">
    <property type="entry name" value="RESPONSE_REGULATORY"/>
    <property type="match status" value="1"/>
</dbReference>
<evidence type="ECO:0000256" key="6">
    <source>
        <dbReference type="SAM" id="Phobius"/>
    </source>
</evidence>
<keyword evidence="3 5" id="KW-0597">Phosphoprotein</keyword>
<sequence length="738" mass="82308">MIYRKDRKVLKRVDYGAAKNSLMGVLAALVVYALVTAWGGVYRAYELETLIAGGAVVLVTAYRLWLVARFDALYGAGPARWRRLFALGLILHALVWGVLPAWLVWRVGTGFNVFVVILYNVGVTTALGSSWMAGLRVRQVYILLMFLPLIASLFLAAGLQEWLLGLLVTSYTFYLFRLYRGQYELFWHAVTRERRGSPERRRDLPANTDIQLSLVYRLAHELRTPMNSVMGMMSLLEDTRLSDEQQEYLQVAGQSGKLMISLIDDVLDYSRILTGRITLSPDYFDLRGALEQTLEAFGPMAQSKNLELSAVVDRMLPKRVRGDRDRLLQVLTNLLSNAIKFSERGEIRLDVDFTTEGESDGVLRVRVSDQGQGMDTETLKHLFEDQFLAGAQDAFSTRHAGFGLLVCKGLIEAMGGMIGAESNPGEGSTFWFTVRLGMQANMSESTKLAGAVGQVQGLAVGTSSGSLACLQEEFEALGSYCQGARDYDQALQAVRAGHREHSEFELLLVDTHGRRESALNLCRTVLEDPGLRPVKLMLICAIEERGEPAVQRLVDKHGLVVLVRPVHRTGLRVALGKLLGVPRQMPVPDLPTETPEERERRRLYRLLLVEDNEVNQLVTRGMLGKLGYQVKTVNNAETALALLEQESFDLILMDCMMPELDGFTATRTLREREQAAERTRTPVIAITANTAEGVQAKCLAAGMDDFLAKPVHLQELETVLRRWLLHDVDTDGEGNDDE</sequence>
<dbReference type="Gene3D" id="3.30.565.10">
    <property type="entry name" value="Histidine kinase-like ATPase, C-terminal domain"/>
    <property type="match status" value="1"/>
</dbReference>
<dbReference type="EC" id="2.7.13.3" evidence="2"/>
<dbReference type="Gene3D" id="1.10.287.130">
    <property type="match status" value="1"/>
</dbReference>
<feature type="domain" description="Response regulatory" evidence="8">
    <location>
        <begin position="605"/>
        <end position="724"/>
    </location>
</feature>
<dbReference type="PANTHER" id="PTHR45339:SF1">
    <property type="entry name" value="HYBRID SIGNAL TRANSDUCTION HISTIDINE KINASE J"/>
    <property type="match status" value="1"/>
</dbReference>
<feature type="transmembrane region" description="Helical" evidence="6">
    <location>
        <begin position="51"/>
        <end position="72"/>
    </location>
</feature>
<dbReference type="SMART" id="SM00387">
    <property type="entry name" value="HATPase_c"/>
    <property type="match status" value="1"/>
</dbReference>
<dbReference type="SUPFAM" id="SSF52172">
    <property type="entry name" value="CheY-like"/>
    <property type="match status" value="1"/>
</dbReference>
<evidence type="ECO:0000256" key="1">
    <source>
        <dbReference type="ARBA" id="ARBA00000085"/>
    </source>
</evidence>
<dbReference type="RefSeq" id="WP_323745395.1">
    <property type="nucleotide sequence ID" value="NZ_ARXR01000041.1"/>
</dbReference>
<dbReference type="Pfam" id="PF02518">
    <property type="entry name" value="HATPase_c"/>
    <property type="match status" value="1"/>
</dbReference>
<keyword evidence="9" id="KW-0418">Kinase</keyword>
<gene>
    <name evidence="9" type="ORF">ISO4_02986</name>
</gene>
<keyword evidence="6" id="KW-0472">Membrane</keyword>
<dbReference type="SUPFAM" id="SSF47384">
    <property type="entry name" value="Homodimeric domain of signal transducing histidine kinase"/>
    <property type="match status" value="1"/>
</dbReference>
<evidence type="ECO:0000313" key="10">
    <source>
        <dbReference type="Proteomes" id="UP000644441"/>
    </source>
</evidence>
<dbReference type="Proteomes" id="UP000644441">
    <property type="component" value="Unassembled WGS sequence"/>
</dbReference>
<evidence type="ECO:0000313" key="9">
    <source>
        <dbReference type="EMBL" id="MBF5054384.1"/>
    </source>
</evidence>
<dbReference type="SUPFAM" id="SSF55874">
    <property type="entry name" value="ATPase domain of HSP90 chaperone/DNA topoisomerase II/histidine kinase"/>
    <property type="match status" value="1"/>
</dbReference>
<dbReference type="Pfam" id="PF00512">
    <property type="entry name" value="HisKA"/>
    <property type="match status" value="1"/>
</dbReference>
<dbReference type="PANTHER" id="PTHR45339">
    <property type="entry name" value="HYBRID SIGNAL TRANSDUCTION HISTIDINE KINASE J"/>
    <property type="match status" value="1"/>
</dbReference>
<dbReference type="InterPro" id="IPR036097">
    <property type="entry name" value="HisK_dim/P_sf"/>
</dbReference>
<protein>
    <recommendedName>
        <fullName evidence="2">histidine kinase</fullName>
        <ecNumber evidence="2">2.7.13.3</ecNumber>
    </recommendedName>
</protein>